<dbReference type="Pfam" id="PF00078">
    <property type="entry name" value="RVT_1"/>
    <property type="match status" value="1"/>
</dbReference>
<keyword evidence="1" id="KW-0511">Multifunctional enzyme</keyword>
<dbReference type="PANTHER" id="PTHR37984:SF5">
    <property type="entry name" value="PROTEIN NYNRIN-LIKE"/>
    <property type="match status" value="1"/>
</dbReference>
<dbReference type="PANTHER" id="PTHR37984">
    <property type="entry name" value="PROTEIN CBG26694"/>
    <property type="match status" value="1"/>
</dbReference>
<evidence type="ECO:0000256" key="1">
    <source>
        <dbReference type="ARBA" id="ARBA00023268"/>
    </source>
</evidence>
<dbReference type="InterPro" id="IPR043502">
    <property type="entry name" value="DNA/RNA_pol_sf"/>
</dbReference>
<dbReference type="InterPro" id="IPR041577">
    <property type="entry name" value="RT_RNaseH_2"/>
</dbReference>
<gene>
    <name evidence="3" type="ORF">AXF42_Ash003204</name>
</gene>
<dbReference type="InterPro" id="IPR000477">
    <property type="entry name" value="RT_dom"/>
</dbReference>
<dbReference type="GO" id="GO:0003678">
    <property type="term" value="F:DNA helicase activity"/>
    <property type="evidence" value="ECO:0007669"/>
    <property type="project" value="UniProtKB-EC"/>
</dbReference>
<dbReference type="EMBL" id="KZ451885">
    <property type="protein sequence ID" value="PKA66550.1"/>
    <property type="molecule type" value="Genomic_DNA"/>
</dbReference>
<dbReference type="Proteomes" id="UP000236161">
    <property type="component" value="Unassembled WGS sequence"/>
</dbReference>
<evidence type="ECO:0000313" key="3">
    <source>
        <dbReference type="EMBL" id="PKA66550.1"/>
    </source>
</evidence>
<proteinExistence type="predicted"/>
<evidence type="ECO:0000259" key="2">
    <source>
        <dbReference type="PROSITE" id="PS50878"/>
    </source>
</evidence>
<sequence>MTQVLRPFMGNFIVVYFDDILIYSRTKEEHVIHLSQICQALRKDSLYANLKKCTFMTDRVIFLDFIVSSEGVSTDPKKVSAIVSWSVPQSIHDIRSFNGLATFYRRFICGFSTIVAPITDCIRKGSFEWTKAATKAFEEIKIRMTEASVLRLPDFSKVFEVLCDASRVGIVVYYPKKITLLPSLVRS</sequence>
<keyword evidence="4" id="KW-1185">Reference proteome</keyword>
<feature type="domain" description="Reverse transcriptase" evidence="2">
    <location>
        <begin position="1"/>
        <end position="67"/>
    </location>
</feature>
<dbReference type="InterPro" id="IPR050951">
    <property type="entry name" value="Retrovirus_Pol_polyprotein"/>
</dbReference>
<dbReference type="AlphaFoldDB" id="A0A2I0BFG9"/>
<dbReference type="Gene3D" id="3.30.70.270">
    <property type="match status" value="2"/>
</dbReference>
<accession>A0A2I0BFG9</accession>
<dbReference type="STRING" id="1088818.A0A2I0BFG9"/>
<dbReference type="FunFam" id="3.30.70.270:FF:000020">
    <property type="entry name" value="Transposon Tf2-6 polyprotein-like Protein"/>
    <property type="match status" value="1"/>
</dbReference>
<organism evidence="3 4">
    <name type="scientific">Apostasia shenzhenica</name>
    <dbReference type="NCBI Taxonomy" id="1088818"/>
    <lineage>
        <taxon>Eukaryota</taxon>
        <taxon>Viridiplantae</taxon>
        <taxon>Streptophyta</taxon>
        <taxon>Embryophyta</taxon>
        <taxon>Tracheophyta</taxon>
        <taxon>Spermatophyta</taxon>
        <taxon>Magnoliopsida</taxon>
        <taxon>Liliopsida</taxon>
        <taxon>Asparagales</taxon>
        <taxon>Orchidaceae</taxon>
        <taxon>Apostasioideae</taxon>
        <taxon>Apostasia</taxon>
    </lineage>
</organism>
<dbReference type="OrthoDB" id="415724at2759"/>
<dbReference type="PROSITE" id="PS50878">
    <property type="entry name" value="RT_POL"/>
    <property type="match status" value="1"/>
</dbReference>
<evidence type="ECO:0000313" key="4">
    <source>
        <dbReference type="Proteomes" id="UP000236161"/>
    </source>
</evidence>
<dbReference type="InterPro" id="IPR043128">
    <property type="entry name" value="Rev_trsase/Diguanyl_cyclase"/>
</dbReference>
<dbReference type="GO" id="GO:0016787">
    <property type="term" value="F:hydrolase activity"/>
    <property type="evidence" value="ECO:0007669"/>
    <property type="project" value="UniProtKB-KW"/>
</dbReference>
<name>A0A2I0BFG9_9ASPA</name>
<protein>
    <submittedName>
        <fullName evidence="3">Putative mitochondrial protein</fullName>
        <ecNumber evidence="3">3.6.4.12</ecNumber>
    </submittedName>
</protein>
<reference evidence="3 4" key="1">
    <citation type="journal article" date="2017" name="Nature">
        <title>The Apostasia genome and the evolution of orchids.</title>
        <authorList>
            <person name="Zhang G.Q."/>
            <person name="Liu K.W."/>
            <person name="Li Z."/>
            <person name="Lohaus R."/>
            <person name="Hsiao Y.Y."/>
            <person name="Niu S.C."/>
            <person name="Wang J.Y."/>
            <person name="Lin Y.C."/>
            <person name="Xu Q."/>
            <person name="Chen L.J."/>
            <person name="Yoshida K."/>
            <person name="Fujiwara S."/>
            <person name="Wang Z.W."/>
            <person name="Zhang Y.Q."/>
            <person name="Mitsuda N."/>
            <person name="Wang M."/>
            <person name="Liu G.H."/>
            <person name="Pecoraro L."/>
            <person name="Huang H.X."/>
            <person name="Xiao X.J."/>
            <person name="Lin M."/>
            <person name="Wu X.Y."/>
            <person name="Wu W.L."/>
            <person name="Chen Y.Y."/>
            <person name="Chang S.B."/>
            <person name="Sakamoto S."/>
            <person name="Ohme-Takagi M."/>
            <person name="Yagi M."/>
            <person name="Zeng S.J."/>
            <person name="Shen C.Y."/>
            <person name="Yeh C.M."/>
            <person name="Luo Y.B."/>
            <person name="Tsai W.C."/>
            <person name="Van de Peer Y."/>
            <person name="Liu Z.J."/>
        </authorList>
    </citation>
    <scope>NUCLEOTIDE SEQUENCE [LARGE SCALE GENOMIC DNA]</scope>
    <source>
        <strain evidence="4">cv. Shenzhen</strain>
        <tissue evidence="3">Stem</tissue>
    </source>
</reference>
<dbReference type="SUPFAM" id="SSF56672">
    <property type="entry name" value="DNA/RNA polymerases"/>
    <property type="match status" value="1"/>
</dbReference>
<dbReference type="Pfam" id="PF17919">
    <property type="entry name" value="RT_RNaseH_2"/>
    <property type="match status" value="1"/>
</dbReference>
<keyword evidence="3" id="KW-0378">Hydrolase</keyword>
<dbReference type="EC" id="3.6.4.12" evidence="3"/>